<protein>
    <submittedName>
        <fullName evidence="2">Uncharacterized protein</fullName>
    </submittedName>
</protein>
<dbReference type="Proteomes" id="UP000501623">
    <property type="component" value="Chromosome"/>
</dbReference>
<evidence type="ECO:0000256" key="1">
    <source>
        <dbReference type="SAM" id="MobiDB-lite"/>
    </source>
</evidence>
<dbReference type="AlphaFoldDB" id="A0A6M6BKB3"/>
<sequence>MKKKSTTVLVGGLAAAAAAFVFWKKNKEGYKGFEALEAQLHAPKPPRSTTAPDHKELQKPTPENGHVHDVVATELPRNDSGSNFSVQGDVHEPGTTENKP</sequence>
<organism evidence="2 3">
    <name type="scientific">Hymenobacter taeanensis</name>
    <dbReference type="NCBI Taxonomy" id="2735321"/>
    <lineage>
        <taxon>Bacteria</taxon>
        <taxon>Pseudomonadati</taxon>
        <taxon>Bacteroidota</taxon>
        <taxon>Cytophagia</taxon>
        <taxon>Cytophagales</taxon>
        <taxon>Hymenobacteraceae</taxon>
        <taxon>Hymenobacter</taxon>
    </lineage>
</organism>
<feature type="compositionally biased region" description="Basic and acidic residues" evidence="1">
    <location>
        <begin position="89"/>
        <end position="100"/>
    </location>
</feature>
<proteinExistence type="predicted"/>
<feature type="region of interest" description="Disordered" evidence="1">
    <location>
        <begin position="41"/>
        <end position="100"/>
    </location>
</feature>
<dbReference type="RefSeq" id="WP_171593148.1">
    <property type="nucleotide sequence ID" value="NZ_CP053538.1"/>
</dbReference>
<evidence type="ECO:0000313" key="3">
    <source>
        <dbReference type="Proteomes" id="UP000501623"/>
    </source>
</evidence>
<evidence type="ECO:0000313" key="2">
    <source>
        <dbReference type="EMBL" id="QJX49061.1"/>
    </source>
</evidence>
<dbReference type="KEGG" id="hts:HMJ29_19985"/>
<name>A0A6M6BKB3_9BACT</name>
<gene>
    <name evidence="2" type="ORF">HMJ29_19985</name>
</gene>
<dbReference type="EMBL" id="CP053538">
    <property type="protein sequence ID" value="QJX49061.1"/>
    <property type="molecule type" value="Genomic_DNA"/>
</dbReference>
<reference evidence="2 3" key="1">
    <citation type="submission" date="2020-05" db="EMBL/GenBank/DDBJ databases">
        <title>Complete genome sequence of Hymenobacter sp. TS19 in Coasted Sand Dune.</title>
        <authorList>
            <person name="Lee J.-H."/>
            <person name="Jung J.-H."/>
            <person name="Jeong S."/>
            <person name="Zhao L."/>
            <person name="Kim M.-K."/>
            <person name="Seo H.-S."/>
            <person name="Lim S."/>
        </authorList>
    </citation>
    <scope>NUCLEOTIDE SEQUENCE [LARGE SCALE GENOMIC DNA]</scope>
    <source>
        <strain evidence="2 3">TS19</strain>
    </source>
</reference>
<accession>A0A6M6BKB3</accession>
<keyword evidence="3" id="KW-1185">Reference proteome</keyword>